<feature type="transmembrane region" description="Helical" evidence="6">
    <location>
        <begin position="56"/>
        <end position="74"/>
    </location>
</feature>
<dbReference type="InterPro" id="IPR051449">
    <property type="entry name" value="ABC-2_transporter_component"/>
</dbReference>
<dbReference type="NCBIfam" id="TIGR03518">
    <property type="entry name" value="ABC_perm_GldF"/>
    <property type="match status" value="1"/>
</dbReference>
<dbReference type="GO" id="GO:0005886">
    <property type="term" value="C:plasma membrane"/>
    <property type="evidence" value="ECO:0007669"/>
    <property type="project" value="UniProtKB-SubCell"/>
</dbReference>
<gene>
    <name evidence="7" type="primary">gldF</name>
    <name evidence="7" type="ORF">OO016_09380</name>
</gene>
<feature type="transmembrane region" description="Helical" evidence="6">
    <location>
        <begin position="220"/>
        <end position="238"/>
    </location>
</feature>
<keyword evidence="8" id="KW-1185">Reference proteome</keyword>
<feature type="transmembrane region" description="Helical" evidence="6">
    <location>
        <begin position="165"/>
        <end position="189"/>
    </location>
</feature>
<name>A0AAE3MMA1_9FLAO</name>
<feature type="transmembrane region" description="Helical" evidence="6">
    <location>
        <begin position="140"/>
        <end position="158"/>
    </location>
</feature>
<dbReference type="InterPro" id="IPR019860">
    <property type="entry name" value="Motility-assoc_ABC_perm_GldF"/>
</dbReference>
<evidence type="ECO:0000256" key="3">
    <source>
        <dbReference type="ARBA" id="ARBA00022692"/>
    </source>
</evidence>
<dbReference type="GO" id="GO:0140359">
    <property type="term" value="F:ABC-type transporter activity"/>
    <property type="evidence" value="ECO:0007669"/>
    <property type="project" value="InterPro"/>
</dbReference>
<dbReference type="PANTHER" id="PTHR30294">
    <property type="entry name" value="MEMBRANE COMPONENT OF ABC TRANSPORTER YHHJ-RELATED"/>
    <property type="match status" value="1"/>
</dbReference>
<dbReference type="AlphaFoldDB" id="A0AAE3MMA1"/>
<feature type="transmembrane region" description="Helical" evidence="6">
    <location>
        <begin position="12"/>
        <end position="36"/>
    </location>
</feature>
<reference evidence="7" key="1">
    <citation type="submission" date="2022-11" db="EMBL/GenBank/DDBJ databases">
        <title>The characterization of three novel Bacteroidetes species and genomic analysis of their roles in tidal elemental geochemical cycles.</title>
        <authorList>
            <person name="Ma K.-J."/>
        </authorList>
    </citation>
    <scope>NUCLEOTIDE SEQUENCE</scope>
    <source>
        <strain evidence="7">M415</strain>
    </source>
</reference>
<organism evidence="7 8">
    <name type="scientific">Lentiprolixibacter aurantiacus</name>
    <dbReference type="NCBI Taxonomy" id="2993939"/>
    <lineage>
        <taxon>Bacteria</taxon>
        <taxon>Pseudomonadati</taxon>
        <taxon>Bacteroidota</taxon>
        <taxon>Flavobacteriia</taxon>
        <taxon>Flavobacteriales</taxon>
        <taxon>Flavobacteriaceae</taxon>
        <taxon>Lentiprolixibacter</taxon>
    </lineage>
</organism>
<dbReference type="Proteomes" id="UP001207116">
    <property type="component" value="Unassembled WGS sequence"/>
</dbReference>
<dbReference type="RefSeq" id="WP_266012887.1">
    <property type="nucleotide sequence ID" value="NZ_JAPFQP010000002.1"/>
</dbReference>
<evidence type="ECO:0000313" key="8">
    <source>
        <dbReference type="Proteomes" id="UP001207116"/>
    </source>
</evidence>
<evidence type="ECO:0000256" key="5">
    <source>
        <dbReference type="ARBA" id="ARBA00023136"/>
    </source>
</evidence>
<dbReference type="PANTHER" id="PTHR30294:SF29">
    <property type="entry name" value="MULTIDRUG ABC TRANSPORTER PERMEASE YBHS-RELATED"/>
    <property type="match status" value="1"/>
</dbReference>
<protein>
    <submittedName>
        <fullName evidence="7">Gliding motility-associated ABC transporter permease subunit GldF</fullName>
    </submittedName>
</protein>
<evidence type="ECO:0000256" key="2">
    <source>
        <dbReference type="ARBA" id="ARBA00022475"/>
    </source>
</evidence>
<dbReference type="EMBL" id="JAPFQP010000002">
    <property type="protein sequence ID" value="MCX2719813.1"/>
    <property type="molecule type" value="Genomic_DNA"/>
</dbReference>
<comment type="subcellular location">
    <subcellularLocation>
        <location evidence="1">Cell membrane</location>
        <topology evidence="1">Multi-pass membrane protein</topology>
    </subcellularLocation>
</comment>
<evidence type="ECO:0000313" key="7">
    <source>
        <dbReference type="EMBL" id="MCX2719813.1"/>
    </source>
</evidence>
<keyword evidence="4 6" id="KW-1133">Transmembrane helix</keyword>
<proteinExistence type="predicted"/>
<evidence type="ECO:0000256" key="6">
    <source>
        <dbReference type="SAM" id="Phobius"/>
    </source>
</evidence>
<evidence type="ECO:0000256" key="4">
    <source>
        <dbReference type="ARBA" id="ARBA00022989"/>
    </source>
</evidence>
<sequence>MLAIFKKEIRSFFTTPTGYLVVGLFLLLNGLFLWVFDGPYNLLEYGFADLSNFFAIAPWIFLFLIPAICMRSFSEERKLGTLELLYIKPTTLWQIVLGKFLGASALVLIALLPTLLYVYAISELGTTTGNLDLGLIWGSYFGMVFLIFAYVAISLFVSSQSENQIVAFLISILICFCLFYGFEAIASLIDNGTLALGVKALGMKSHYEDMANGVLDSRDMVYFLSLGYLFLFFTQAYLKNRER</sequence>
<comment type="caution">
    <text evidence="7">The sequence shown here is derived from an EMBL/GenBank/DDBJ whole genome shotgun (WGS) entry which is preliminary data.</text>
</comment>
<dbReference type="Pfam" id="PF12679">
    <property type="entry name" value="ABC2_membrane_2"/>
    <property type="match status" value="1"/>
</dbReference>
<evidence type="ECO:0000256" key="1">
    <source>
        <dbReference type="ARBA" id="ARBA00004651"/>
    </source>
</evidence>
<keyword evidence="2" id="KW-1003">Cell membrane</keyword>
<keyword evidence="3 6" id="KW-0812">Transmembrane</keyword>
<feature type="transmembrane region" description="Helical" evidence="6">
    <location>
        <begin position="95"/>
        <end position="120"/>
    </location>
</feature>
<keyword evidence="5 6" id="KW-0472">Membrane</keyword>
<accession>A0AAE3MMA1</accession>